<dbReference type="Proteomes" id="UP000886805">
    <property type="component" value="Unassembled WGS sequence"/>
</dbReference>
<gene>
    <name evidence="1" type="ORF">H9849_10205</name>
</gene>
<sequence>MTNTISKTAEFHTLLRNYRGIVGNMRIGGVWISFDSCFFNYYDDDDEIQFNLAGQEGIVTIPTVLSYEKLGEDEELLEDAVTGYTATLKDGVILTVYCFNAKNHPKDF</sequence>
<proteinExistence type="predicted"/>
<dbReference type="AlphaFoldDB" id="A0A9D1X6A1"/>
<organism evidence="1 2">
    <name type="scientific">Candidatus Anaerobutyricum stercoripullorum</name>
    <dbReference type="NCBI Taxonomy" id="2838456"/>
    <lineage>
        <taxon>Bacteria</taxon>
        <taxon>Bacillati</taxon>
        <taxon>Bacillota</taxon>
        <taxon>Clostridia</taxon>
        <taxon>Lachnospirales</taxon>
        <taxon>Lachnospiraceae</taxon>
        <taxon>Anaerobutyricum</taxon>
    </lineage>
</organism>
<reference evidence="1" key="2">
    <citation type="submission" date="2021-04" db="EMBL/GenBank/DDBJ databases">
        <authorList>
            <person name="Gilroy R."/>
        </authorList>
    </citation>
    <scope>NUCLEOTIDE SEQUENCE</scope>
    <source>
        <strain evidence="1">ChiSxjej3B15-1167</strain>
    </source>
</reference>
<accession>A0A9D1X6A1</accession>
<reference evidence="1" key="1">
    <citation type="journal article" date="2021" name="PeerJ">
        <title>Extensive microbial diversity within the chicken gut microbiome revealed by metagenomics and culture.</title>
        <authorList>
            <person name="Gilroy R."/>
            <person name="Ravi A."/>
            <person name="Getino M."/>
            <person name="Pursley I."/>
            <person name="Horton D.L."/>
            <person name="Alikhan N.F."/>
            <person name="Baker D."/>
            <person name="Gharbi K."/>
            <person name="Hall N."/>
            <person name="Watson M."/>
            <person name="Adriaenssens E.M."/>
            <person name="Foster-Nyarko E."/>
            <person name="Jarju S."/>
            <person name="Secka A."/>
            <person name="Antonio M."/>
            <person name="Oren A."/>
            <person name="Chaudhuri R.R."/>
            <person name="La Ragione R."/>
            <person name="Hildebrand F."/>
            <person name="Pallen M.J."/>
        </authorList>
    </citation>
    <scope>NUCLEOTIDE SEQUENCE</scope>
    <source>
        <strain evidence="1">ChiSxjej3B15-1167</strain>
    </source>
</reference>
<name>A0A9D1X6A1_9FIRM</name>
<evidence type="ECO:0000313" key="1">
    <source>
        <dbReference type="EMBL" id="HIX73380.1"/>
    </source>
</evidence>
<protein>
    <submittedName>
        <fullName evidence="1">Uncharacterized protein</fullName>
    </submittedName>
</protein>
<comment type="caution">
    <text evidence="1">The sequence shown here is derived from an EMBL/GenBank/DDBJ whole genome shotgun (WGS) entry which is preliminary data.</text>
</comment>
<evidence type="ECO:0000313" key="2">
    <source>
        <dbReference type="Proteomes" id="UP000886805"/>
    </source>
</evidence>
<dbReference type="EMBL" id="DXEQ01000310">
    <property type="protein sequence ID" value="HIX73380.1"/>
    <property type="molecule type" value="Genomic_DNA"/>
</dbReference>